<feature type="transmembrane region" description="Helical" evidence="1">
    <location>
        <begin position="218"/>
        <end position="239"/>
    </location>
</feature>
<comment type="caution">
    <text evidence="2">The sequence shown here is derived from an EMBL/GenBank/DDBJ whole genome shotgun (WGS) entry which is preliminary data.</text>
</comment>
<protein>
    <recommendedName>
        <fullName evidence="4">Transmembrane protein</fullName>
    </recommendedName>
</protein>
<organism evidence="2 3">
    <name type="scientific">Pseudoduganella dura</name>
    <dbReference type="NCBI Taxonomy" id="321982"/>
    <lineage>
        <taxon>Bacteria</taxon>
        <taxon>Pseudomonadati</taxon>
        <taxon>Pseudomonadota</taxon>
        <taxon>Betaproteobacteria</taxon>
        <taxon>Burkholderiales</taxon>
        <taxon>Oxalobacteraceae</taxon>
        <taxon>Telluria group</taxon>
        <taxon>Pseudoduganella</taxon>
    </lineage>
</organism>
<feature type="transmembrane region" description="Helical" evidence="1">
    <location>
        <begin position="188"/>
        <end position="212"/>
    </location>
</feature>
<dbReference type="AlphaFoldDB" id="A0A6I3X737"/>
<proteinExistence type="predicted"/>
<accession>A0A6I3X737</accession>
<dbReference type="InterPro" id="IPR047798">
    <property type="entry name" value="BPSS1780-like"/>
</dbReference>
<dbReference type="Proteomes" id="UP000431684">
    <property type="component" value="Unassembled WGS sequence"/>
</dbReference>
<feature type="transmembrane region" description="Helical" evidence="1">
    <location>
        <begin position="96"/>
        <end position="115"/>
    </location>
</feature>
<keyword evidence="1" id="KW-0812">Transmembrane</keyword>
<keyword evidence="1" id="KW-0472">Membrane</keyword>
<evidence type="ECO:0008006" key="4">
    <source>
        <dbReference type="Google" id="ProtNLM"/>
    </source>
</evidence>
<evidence type="ECO:0000313" key="3">
    <source>
        <dbReference type="Proteomes" id="UP000431684"/>
    </source>
</evidence>
<feature type="transmembrane region" description="Helical" evidence="1">
    <location>
        <begin position="148"/>
        <end position="167"/>
    </location>
</feature>
<name>A0A6I3X737_9BURK</name>
<dbReference type="EMBL" id="WNWM01000002">
    <property type="protein sequence ID" value="MUI12649.1"/>
    <property type="molecule type" value="Genomic_DNA"/>
</dbReference>
<gene>
    <name evidence="2" type="ORF">GJV26_09220</name>
</gene>
<dbReference type="OrthoDB" id="5298483at2"/>
<evidence type="ECO:0000256" key="1">
    <source>
        <dbReference type="SAM" id="Phobius"/>
    </source>
</evidence>
<keyword evidence="3" id="KW-1185">Reference proteome</keyword>
<reference evidence="2 3" key="1">
    <citation type="submission" date="2019-11" db="EMBL/GenBank/DDBJ databases">
        <title>Draft Genome Sequences of Six Type Strains of the Genus Massilia.</title>
        <authorList>
            <person name="Miess H."/>
            <person name="Frediansyah A."/>
            <person name="Goeker M."/>
            <person name="Gross H."/>
        </authorList>
    </citation>
    <scope>NUCLEOTIDE SEQUENCE [LARGE SCALE GENOMIC DNA]</scope>
    <source>
        <strain evidence="2 3">DSM 17513</strain>
    </source>
</reference>
<keyword evidence="1" id="KW-1133">Transmembrane helix</keyword>
<evidence type="ECO:0000313" key="2">
    <source>
        <dbReference type="EMBL" id="MUI12649.1"/>
    </source>
</evidence>
<feature type="transmembrane region" description="Helical" evidence="1">
    <location>
        <begin position="49"/>
        <end position="67"/>
    </location>
</feature>
<dbReference type="NCBIfam" id="NF041043">
    <property type="entry name" value="BPSS1780_fam"/>
    <property type="match status" value="1"/>
</dbReference>
<sequence length="258" mass="27733">MNPTPARMGWDWVKQGFGMLRKQPAGLTALFFGYMLVSMLLNILPLVGAIAHAVLTPVFVIGFLRAARDVEAGRMVLPRTLITGFREPAFGRLCKLGGLHILAILAAVTIMMLFADTDVLKGKSPEDLQPSLALMQEVIRFPGLQVGFFLYVAALLVITFAAPIVCWNGMGPGKGLFYSFFAIKRTAGAFLVFVLSLGAIAFGTMMVLRLVFGAGAVGQALMGMVSVLLFGIGHIALYFPYTHIFGPLPDDKAAPPVP</sequence>
<dbReference type="RefSeq" id="WP_155708567.1">
    <property type="nucleotide sequence ID" value="NZ_BMWU01000017.1"/>
</dbReference>